<evidence type="ECO:0000313" key="9">
    <source>
        <dbReference type="RefSeq" id="XP_028382708.2"/>
    </source>
</evidence>
<dbReference type="InParanoid" id="A0A6J2MXM8"/>
<feature type="domain" description="Beta-defensin" evidence="7">
    <location>
        <begin position="67"/>
        <end position="95"/>
    </location>
</feature>
<name>A0A6J2MXM8_9CHIR</name>
<evidence type="ECO:0000256" key="5">
    <source>
        <dbReference type="ARBA" id="ARBA00023157"/>
    </source>
</evidence>
<sequence>MRTEGTCRPDKDISLCERAADGSLLCLRDRKPSFLLSSAMRIAVHLFSVLFFMSQVPPAVGSFKEICERPNGSCQNFCIETEIHVGRCLNGQSCCLPMGHHPHIDLTTPSEED</sequence>
<comment type="function">
    <text evidence="6">Has antibacterial activity.</text>
</comment>
<evidence type="ECO:0000313" key="8">
    <source>
        <dbReference type="Proteomes" id="UP000504628"/>
    </source>
</evidence>
<keyword evidence="6" id="KW-0211">Defensin</keyword>
<evidence type="ECO:0000256" key="2">
    <source>
        <dbReference type="ARBA" id="ARBA00007371"/>
    </source>
</evidence>
<organism evidence="8 9">
    <name type="scientific">Phyllostomus discolor</name>
    <name type="common">pale spear-nosed bat</name>
    <dbReference type="NCBI Taxonomy" id="89673"/>
    <lineage>
        <taxon>Eukaryota</taxon>
        <taxon>Metazoa</taxon>
        <taxon>Chordata</taxon>
        <taxon>Craniata</taxon>
        <taxon>Vertebrata</taxon>
        <taxon>Euteleostomi</taxon>
        <taxon>Mammalia</taxon>
        <taxon>Eutheria</taxon>
        <taxon>Laurasiatheria</taxon>
        <taxon>Chiroptera</taxon>
        <taxon>Yangochiroptera</taxon>
        <taxon>Phyllostomidae</taxon>
        <taxon>Phyllostominae</taxon>
        <taxon>Phyllostomus</taxon>
    </lineage>
</organism>
<keyword evidence="5" id="KW-1015">Disulfide bond</keyword>
<keyword evidence="4" id="KW-0732">Signal</keyword>
<reference evidence="9" key="1">
    <citation type="submission" date="2025-08" db="UniProtKB">
        <authorList>
            <consortium name="RefSeq"/>
        </authorList>
    </citation>
    <scope>IDENTIFICATION</scope>
    <source>
        <tissue evidence="9">Muscle</tissue>
    </source>
</reference>
<evidence type="ECO:0000256" key="3">
    <source>
        <dbReference type="ARBA" id="ARBA00022525"/>
    </source>
</evidence>
<dbReference type="RefSeq" id="XP_028382708.2">
    <property type="nucleotide sequence ID" value="XM_028526907.2"/>
</dbReference>
<keyword evidence="6" id="KW-0929">Antimicrobial</keyword>
<keyword evidence="6" id="KW-0044">Antibiotic</keyword>
<dbReference type="KEGG" id="pdic:114508856"/>
<dbReference type="GO" id="GO:0005576">
    <property type="term" value="C:extracellular region"/>
    <property type="evidence" value="ECO:0007669"/>
    <property type="project" value="UniProtKB-SubCell"/>
</dbReference>
<dbReference type="GO" id="GO:0042742">
    <property type="term" value="P:defense response to bacterium"/>
    <property type="evidence" value="ECO:0007669"/>
    <property type="project" value="UniProtKB-UniRule"/>
</dbReference>
<evidence type="ECO:0000259" key="7">
    <source>
        <dbReference type="Pfam" id="PF13841"/>
    </source>
</evidence>
<evidence type="ECO:0000256" key="4">
    <source>
        <dbReference type="ARBA" id="ARBA00022729"/>
    </source>
</evidence>
<dbReference type="CTD" id="245911"/>
<keyword evidence="8" id="KW-1185">Reference proteome</keyword>
<dbReference type="Proteomes" id="UP000504628">
    <property type="component" value="Chromosome 11"/>
</dbReference>
<dbReference type="AlphaFoldDB" id="A0A6J2MXM8"/>
<gene>
    <name evidence="9" type="primary">DEFB108B</name>
</gene>
<keyword evidence="3 6" id="KW-0964">Secreted</keyword>
<dbReference type="OrthoDB" id="9832145at2759"/>
<proteinExistence type="inferred from homology"/>
<protein>
    <recommendedName>
        <fullName evidence="6">Beta-defensin</fullName>
    </recommendedName>
</protein>
<evidence type="ECO:0000256" key="1">
    <source>
        <dbReference type="ARBA" id="ARBA00004613"/>
    </source>
</evidence>
<comment type="subcellular location">
    <subcellularLocation>
        <location evidence="1 6">Secreted</location>
    </subcellularLocation>
</comment>
<evidence type="ECO:0000256" key="6">
    <source>
        <dbReference type="RuleBase" id="RU231113"/>
    </source>
</evidence>
<dbReference type="InterPro" id="IPR025933">
    <property type="entry name" value="Beta_defensin_dom"/>
</dbReference>
<comment type="similarity">
    <text evidence="2 6">Belongs to the beta-defensin family.</text>
</comment>
<accession>A0A6J2MXM8</accession>
<dbReference type="GeneID" id="114508856"/>
<dbReference type="Pfam" id="PF13841">
    <property type="entry name" value="Defensin_beta_2"/>
    <property type="match status" value="1"/>
</dbReference>
<dbReference type="GO" id="GO:0045087">
    <property type="term" value="P:innate immune response"/>
    <property type="evidence" value="ECO:0007669"/>
    <property type="project" value="InterPro"/>
</dbReference>